<gene>
    <name evidence="1" type="ORF">BSL78_29034</name>
</gene>
<comment type="caution">
    <text evidence="1">The sequence shown here is derived from an EMBL/GenBank/DDBJ whole genome shotgun (WGS) entry which is preliminary data.</text>
</comment>
<accession>A0A2G8JEG5</accession>
<dbReference type="EMBL" id="MRZV01002269">
    <property type="protein sequence ID" value="PIK34140.1"/>
    <property type="molecule type" value="Genomic_DNA"/>
</dbReference>
<evidence type="ECO:0000313" key="1">
    <source>
        <dbReference type="EMBL" id="PIK34140.1"/>
    </source>
</evidence>
<proteinExistence type="predicted"/>
<dbReference type="AlphaFoldDB" id="A0A2G8JEG5"/>
<sequence>MKHLQIEDKTVAALLVLPVVFGNESFFKLYEEETSRDYVVDAAENADPFVAVIGDIMKPKCCYIVVEKTHCI</sequence>
<dbReference type="OrthoDB" id="6512834at2759"/>
<name>A0A2G8JEG5_STIJA</name>
<keyword evidence="2" id="KW-1185">Reference proteome</keyword>
<evidence type="ECO:0000313" key="2">
    <source>
        <dbReference type="Proteomes" id="UP000230750"/>
    </source>
</evidence>
<organism evidence="1 2">
    <name type="scientific">Stichopus japonicus</name>
    <name type="common">Sea cucumber</name>
    <dbReference type="NCBI Taxonomy" id="307972"/>
    <lineage>
        <taxon>Eukaryota</taxon>
        <taxon>Metazoa</taxon>
        <taxon>Echinodermata</taxon>
        <taxon>Eleutherozoa</taxon>
        <taxon>Echinozoa</taxon>
        <taxon>Holothuroidea</taxon>
        <taxon>Aspidochirotacea</taxon>
        <taxon>Aspidochirotida</taxon>
        <taxon>Stichopodidae</taxon>
        <taxon>Apostichopus</taxon>
    </lineage>
</organism>
<dbReference type="Proteomes" id="UP000230750">
    <property type="component" value="Unassembled WGS sequence"/>
</dbReference>
<reference evidence="1 2" key="1">
    <citation type="journal article" date="2017" name="PLoS Biol.">
        <title>The sea cucumber genome provides insights into morphological evolution and visceral regeneration.</title>
        <authorList>
            <person name="Zhang X."/>
            <person name="Sun L."/>
            <person name="Yuan J."/>
            <person name="Sun Y."/>
            <person name="Gao Y."/>
            <person name="Zhang L."/>
            <person name="Li S."/>
            <person name="Dai H."/>
            <person name="Hamel J.F."/>
            <person name="Liu C."/>
            <person name="Yu Y."/>
            <person name="Liu S."/>
            <person name="Lin W."/>
            <person name="Guo K."/>
            <person name="Jin S."/>
            <person name="Xu P."/>
            <person name="Storey K.B."/>
            <person name="Huan P."/>
            <person name="Zhang T."/>
            <person name="Zhou Y."/>
            <person name="Zhang J."/>
            <person name="Lin C."/>
            <person name="Li X."/>
            <person name="Xing L."/>
            <person name="Huo D."/>
            <person name="Sun M."/>
            <person name="Wang L."/>
            <person name="Mercier A."/>
            <person name="Li F."/>
            <person name="Yang H."/>
            <person name="Xiang J."/>
        </authorList>
    </citation>
    <scope>NUCLEOTIDE SEQUENCE [LARGE SCALE GENOMIC DNA]</scope>
    <source>
        <strain evidence="1">Shaxun</strain>
        <tissue evidence="1">Muscle</tissue>
    </source>
</reference>
<protein>
    <submittedName>
        <fullName evidence="1">Uncharacterized protein</fullName>
    </submittedName>
</protein>